<dbReference type="EMBL" id="CP036267">
    <property type="protein sequence ID" value="QDT32493.1"/>
    <property type="molecule type" value="Genomic_DNA"/>
</dbReference>
<accession>A0A517QLJ4</accession>
<organism evidence="1 2">
    <name type="scientific">Thalassoglobus polymorphus</name>
    <dbReference type="NCBI Taxonomy" id="2527994"/>
    <lineage>
        <taxon>Bacteria</taxon>
        <taxon>Pseudomonadati</taxon>
        <taxon>Planctomycetota</taxon>
        <taxon>Planctomycetia</taxon>
        <taxon>Planctomycetales</taxon>
        <taxon>Planctomycetaceae</taxon>
        <taxon>Thalassoglobus</taxon>
    </lineage>
</organism>
<protein>
    <submittedName>
        <fullName evidence="1">Uncharacterized protein</fullName>
    </submittedName>
</protein>
<name>A0A517QLJ4_9PLAN</name>
<evidence type="ECO:0000313" key="2">
    <source>
        <dbReference type="Proteomes" id="UP000315724"/>
    </source>
</evidence>
<reference evidence="1 2" key="1">
    <citation type="submission" date="2019-02" db="EMBL/GenBank/DDBJ databases">
        <title>Deep-cultivation of Planctomycetes and their phenomic and genomic characterization uncovers novel biology.</title>
        <authorList>
            <person name="Wiegand S."/>
            <person name="Jogler M."/>
            <person name="Boedeker C."/>
            <person name="Pinto D."/>
            <person name="Vollmers J."/>
            <person name="Rivas-Marin E."/>
            <person name="Kohn T."/>
            <person name="Peeters S.H."/>
            <person name="Heuer A."/>
            <person name="Rast P."/>
            <person name="Oberbeckmann S."/>
            <person name="Bunk B."/>
            <person name="Jeske O."/>
            <person name="Meyerdierks A."/>
            <person name="Storesund J.E."/>
            <person name="Kallscheuer N."/>
            <person name="Luecker S."/>
            <person name="Lage O.M."/>
            <person name="Pohl T."/>
            <person name="Merkel B.J."/>
            <person name="Hornburger P."/>
            <person name="Mueller R.-W."/>
            <person name="Bruemmer F."/>
            <person name="Labrenz M."/>
            <person name="Spormann A.M."/>
            <person name="Op den Camp H."/>
            <person name="Overmann J."/>
            <person name="Amann R."/>
            <person name="Jetten M.S.M."/>
            <person name="Mascher T."/>
            <person name="Medema M.H."/>
            <person name="Devos D.P."/>
            <person name="Kaster A.-K."/>
            <person name="Ovreas L."/>
            <person name="Rohde M."/>
            <person name="Galperin M.Y."/>
            <person name="Jogler C."/>
        </authorList>
    </citation>
    <scope>NUCLEOTIDE SEQUENCE [LARGE SCALE GENOMIC DNA]</scope>
    <source>
        <strain evidence="1 2">Mal48</strain>
    </source>
</reference>
<dbReference type="AlphaFoldDB" id="A0A517QLJ4"/>
<dbReference type="RefSeq" id="WP_145197793.1">
    <property type="nucleotide sequence ID" value="NZ_CP036267.1"/>
</dbReference>
<dbReference type="KEGG" id="tpol:Mal48_17390"/>
<sequence>MFGISLLRREVPDALIQSYRLQGRIARRTKDSDEELLFFDQHDFPRLPVWMEGQLRFLPWGNRTSQSLLPRTHWCPFESLDAGNWSSLQPVEVVVPASFGCDRGVWYLITEGIRGVVVKDRQQQVVYPISTQATHYYEVMTRNRRMPNFVGETI</sequence>
<evidence type="ECO:0000313" key="1">
    <source>
        <dbReference type="EMBL" id="QDT32493.1"/>
    </source>
</evidence>
<dbReference type="OrthoDB" id="284970at2"/>
<gene>
    <name evidence="1" type="ORF">Mal48_17390</name>
</gene>
<keyword evidence="2" id="KW-1185">Reference proteome</keyword>
<proteinExistence type="predicted"/>
<dbReference type="Proteomes" id="UP000315724">
    <property type="component" value="Chromosome"/>
</dbReference>